<organism evidence="2 3">
    <name type="scientific">Halopseudomonas oceani</name>
    <dbReference type="NCBI Taxonomy" id="1708783"/>
    <lineage>
        <taxon>Bacteria</taxon>
        <taxon>Pseudomonadati</taxon>
        <taxon>Pseudomonadota</taxon>
        <taxon>Gammaproteobacteria</taxon>
        <taxon>Pseudomonadales</taxon>
        <taxon>Pseudomonadaceae</taxon>
        <taxon>Halopseudomonas</taxon>
    </lineage>
</organism>
<dbReference type="RefSeq" id="WP_104736860.1">
    <property type="nucleotide sequence ID" value="NZ_BMHR01000018.1"/>
</dbReference>
<reference evidence="2 3" key="1">
    <citation type="submission" date="2018-01" db="EMBL/GenBank/DDBJ databases">
        <title>Draft genome of the type strain Pseudomonas oceani DSM 100277 isolated from the deep water in Okinawa trough, northwestern Pacific Ocean.</title>
        <authorList>
            <person name="Gomila M."/>
            <person name="Mulet M."/>
            <person name="Garcia-Valdes E."/>
            <person name="Lalucat J."/>
        </authorList>
    </citation>
    <scope>NUCLEOTIDE SEQUENCE [LARGE SCALE GENOMIC DNA]</scope>
    <source>
        <strain evidence="2 3">DSM 100277</strain>
    </source>
</reference>
<feature type="chain" id="PRO_5015198210" description="DUF2059 domain-containing protein" evidence="1">
    <location>
        <begin position="21"/>
        <end position="190"/>
    </location>
</feature>
<evidence type="ECO:0008006" key="4">
    <source>
        <dbReference type="Google" id="ProtNLM"/>
    </source>
</evidence>
<feature type="signal peptide" evidence="1">
    <location>
        <begin position="1"/>
        <end position="20"/>
    </location>
</feature>
<comment type="caution">
    <text evidence="2">The sequence shown here is derived from an EMBL/GenBank/DDBJ whole genome shotgun (WGS) entry which is preliminary data.</text>
</comment>
<dbReference type="PROSITE" id="PS51257">
    <property type="entry name" value="PROKAR_LIPOPROTEIN"/>
    <property type="match status" value="1"/>
</dbReference>
<keyword evidence="3" id="KW-1185">Reference proteome</keyword>
<dbReference type="EMBL" id="PPSK01000002">
    <property type="protein sequence ID" value="POB05532.1"/>
    <property type="molecule type" value="Genomic_DNA"/>
</dbReference>
<accession>A0A2P4EYI5</accession>
<dbReference type="AlphaFoldDB" id="A0A2P4EYI5"/>
<protein>
    <recommendedName>
        <fullName evidence="4">DUF2059 domain-containing protein</fullName>
    </recommendedName>
</protein>
<sequence length="190" mass="21042">MSPRFSLSVLSALVLPLWLAGCASNTPVASSQDGYDMLTRAMGLDVIVRREVDSAMAEMERVYAPRSAEMICARDVFNAEGFLADFRPVFAQLMTDAEMRSLAEYFQTSGGRKMLSAFDPATQTQTDPEALLSQLTDDELTQMAQHIVVFRRLASPEARKMMHRYSTLVGEKTAHEVIEQCLAPGDKLAL</sequence>
<name>A0A2P4EYI5_9GAMM</name>
<evidence type="ECO:0000313" key="3">
    <source>
        <dbReference type="Proteomes" id="UP000243451"/>
    </source>
</evidence>
<proteinExistence type="predicted"/>
<evidence type="ECO:0000313" key="2">
    <source>
        <dbReference type="EMBL" id="POB05532.1"/>
    </source>
</evidence>
<dbReference type="Proteomes" id="UP000243451">
    <property type="component" value="Unassembled WGS sequence"/>
</dbReference>
<keyword evidence="1" id="KW-0732">Signal</keyword>
<evidence type="ECO:0000256" key="1">
    <source>
        <dbReference type="SAM" id="SignalP"/>
    </source>
</evidence>
<gene>
    <name evidence="2" type="ORF">C1949_02245</name>
</gene>